<feature type="domain" description="AB hydrolase-1" evidence="1">
    <location>
        <begin position="20"/>
        <end position="248"/>
    </location>
</feature>
<sequence length="273" mass="29797">MKKHVNGTELFVQDQGQGTPVILLHGFPLDHRMWQSQMETLSANYRVLAPDFRGMGQSDLPVTPMSLTQYAQDILALMDELRIEKATLGGFSMGGYVAFALLRLAPERFSALILANTRPEPDGQEGRKNRLNMAVSLYDKGAAAARDAMLPKLVTEATHLEQPQLIDSLKVIMDSMPAEGLVHASIAMAFRADSVDLLPTISVPTLVIAGEQDAIAPPDVMKSMADQIPGANFHVIPSASHLTPMEKPEAFNELVLAFLKEASLKSMDYRSPS</sequence>
<dbReference type="PANTHER" id="PTHR43798">
    <property type="entry name" value="MONOACYLGLYCEROL LIPASE"/>
    <property type="match status" value="1"/>
</dbReference>
<dbReference type="Pfam" id="PF00561">
    <property type="entry name" value="Abhydrolase_1"/>
    <property type="match status" value="1"/>
</dbReference>
<dbReference type="Proteomes" id="UP000838821">
    <property type="component" value="Unassembled WGS sequence"/>
</dbReference>
<dbReference type="PRINTS" id="PR00412">
    <property type="entry name" value="EPOXHYDRLASE"/>
</dbReference>
<gene>
    <name evidence="2" type="ORF">PAECIP111891_03460</name>
</gene>
<comment type="caution">
    <text evidence="2">The sequence shown here is derived from an EMBL/GenBank/DDBJ whole genome shotgun (WGS) entry which is preliminary data.</text>
</comment>
<keyword evidence="2" id="KW-0378">Hydrolase</keyword>
<protein>
    <submittedName>
        <fullName evidence="2">Arylesterase</fullName>
        <ecNumber evidence="2">3.1.1.2</ecNumber>
    </submittedName>
</protein>
<dbReference type="InterPro" id="IPR000073">
    <property type="entry name" value="AB_hydrolase_1"/>
</dbReference>
<keyword evidence="3" id="KW-1185">Reference proteome</keyword>
<dbReference type="Gene3D" id="3.40.50.1820">
    <property type="entry name" value="alpha/beta hydrolase"/>
    <property type="match status" value="1"/>
</dbReference>
<organism evidence="2 3">
    <name type="scientific">Paenibacillus allorhizoplanae</name>
    <dbReference type="NCBI Taxonomy" id="2905648"/>
    <lineage>
        <taxon>Bacteria</taxon>
        <taxon>Bacillati</taxon>
        <taxon>Bacillota</taxon>
        <taxon>Bacilli</taxon>
        <taxon>Bacillales</taxon>
        <taxon>Paenibacillaceae</taxon>
        <taxon>Paenibacillus</taxon>
    </lineage>
</organism>
<dbReference type="SUPFAM" id="SSF53474">
    <property type="entry name" value="alpha/beta-Hydrolases"/>
    <property type="match status" value="1"/>
</dbReference>
<dbReference type="RefSeq" id="WP_236289040.1">
    <property type="nucleotide sequence ID" value="NZ_CAKMMW010000009.1"/>
</dbReference>
<dbReference type="InterPro" id="IPR000639">
    <property type="entry name" value="Epox_hydrolase-like"/>
</dbReference>
<name>A0ABN8GM58_9BACL</name>
<dbReference type="InterPro" id="IPR029058">
    <property type="entry name" value="AB_hydrolase_fold"/>
</dbReference>
<evidence type="ECO:0000259" key="1">
    <source>
        <dbReference type="Pfam" id="PF00561"/>
    </source>
</evidence>
<reference evidence="2" key="1">
    <citation type="submission" date="2022-01" db="EMBL/GenBank/DDBJ databases">
        <authorList>
            <person name="Criscuolo A."/>
        </authorList>
    </citation>
    <scope>NUCLEOTIDE SEQUENCE</scope>
    <source>
        <strain evidence="2">CIP111891</strain>
    </source>
</reference>
<dbReference type="GO" id="GO:0004064">
    <property type="term" value="F:arylesterase activity"/>
    <property type="evidence" value="ECO:0007669"/>
    <property type="project" value="UniProtKB-EC"/>
</dbReference>
<dbReference type="EMBL" id="CAKMMW010000009">
    <property type="protein sequence ID" value="CAH1209981.1"/>
    <property type="molecule type" value="Genomic_DNA"/>
</dbReference>
<evidence type="ECO:0000313" key="2">
    <source>
        <dbReference type="EMBL" id="CAH1209981.1"/>
    </source>
</evidence>
<accession>A0ABN8GM58</accession>
<dbReference type="PRINTS" id="PR00111">
    <property type="entry name" value="ABHYDROLASE"/>
</dbReference>
<dbReference type="InterPro" id="IPR050266">
    <property type="entry name" value="AB_hydrolase_sf"/>
</dbReference>
<dbReference type="EC" id="3.1.1.2" evidence="2"/>
<evidence type="ECO:0000313" key="3">
    <source>
        <dbReference type="Proteomes" id="UP000838821"/>
    </source>
</evidence>
<proteinExistence type="predicted"/>